<accession>H8K7E6</accession>
<dbReference type="InterPro" id="IPR003142">
    <property type="entry name" value="BPL_C"/>
</dbReference>
<dbReference type="InterPro" id="IPR004408">
    <property type="entry name" value="Biotin_CoA_COase_ligase"/>
</dbReference>
<gene>
    <name evidence="6" type="ordered locus">MC5_04405</name>
</gene>
<dbReference type="InterPro" id="IPR004143">
    <property type="entry name" value="BPL_LPL_catalytic"/>
</dbReference>
<dbReference type="eggNOG" id="COG0340">
    <property type="taxonomic scope" value="Bacteria"/>
</dbReference>
<dbReference type="GO" id="GO:0005737">
    <property type="term" value="C:cytoplasm"/>
    <property type="evidence" value="ECO:0007669"/>
    <property type="project" value="TreeGrafter"/>
</dbReference>
<dbReference type="Gene3D" id="3.30.930.10">
    <property type="entry name" value="Bira Bifunctional Protein, Domain 2"/>
    <property type="match status" value="1"/>
</dbReference>
<dbReference type="PANTHER" id="PTHR12835">
    <property type="entry name" value="BIOTIN PROTEIN LIGASE"/>
    <property type="match status" value="1"/>
</dbReference>
<dbReference type="InterPro" id="IPR045864">
    <property type="entry name" value="aa-tRNA-synth_II/BPL/LPL"/>
</dbReference>
<dbReference type="InterPro" id="IPR022439">
    <property type="entry name" value="RPE4"/>
</dbReference>
<evidence type="ECO:0000313" key="6">
    <source>
        <dbReference type="EMBL" id="AFC71189.1"/>
    </source>
</evidence>
<dbReference type="Pfam" id="PF02237">
    <property type="entry name" value="BPL_C"/>
    <property type="match status" value="1"/>
</dbReference>
<dbReference type="SUPFAM" id="SSF55681">
    <property type="entry name" value="Class II aaRS and biotin synthetases"/>
    <property type="match status" value="1"/>
</dbReference>
<reference evidence="7" key="1">
    <citation type="submission" date="2012-02" db="EMBL/GenBank/DDBJ databases">
        <title>Complete genome sequence of Rickettsia australis strain Cutlack.</title>
        <authorList>
            <person name="Johnson S.L."/>
            <person name="Munk A.C."/>
            <person name="Han S."/>
            <person name="Bruce D.C."/>
            <person name="Dasch G.A."/>
        </authorList>
    </citation>
    <scope>NUCLEOTIDE SEQUENCE [LARGE SCALE GENOMIC DNA]</scope>
    <source>
        <strain evidence="7">Cutlack</strain>
    </source>
</reference>
<dbReference type="PROSITE" id="PS51733">
    <property type="entry name" value="BPL_LPL_CATALYTIC"/>
    <property type="match status" value="1"/>
</dbReference>
<dbReference type="Proteomes" id="UP000007589">
    <property type="component" value="Chromosome"/>
</dbReference>
<dbReference type="EC" id="6.3.4.15" evidence="3"/>
<evidence type="ECO:0000256" key="4">
    <source>
        <dbReference type="ARBA" id="ARBA00047846"/>
    </source>
</evidence>
<dbReference type="PANTHER" id="PTHR12835:SF5">
    <property type="entry name" value="BIOTIN--PROTEIN LIGASE"/>
    <property type="match status" value="1"/>
</dbReference>
<dbReference type="AlphaFoldDB" id="H8K7E6"/>
<keyword evidence="2" id="KW-0092">Biotin</keyword>
<dbReference type="KEGG" id="rau:MC5_04405"/>
<dbReference type="EMBL" id="CP003338">
    <property type="protein sequence ID" value="AFC71189.1"/>
    <property type="molecule type" value="Genomic_DNA"/>
</dbReference>
<comment type="catalytic activity">
    <reaction evidence="4">
        <text>biotin + L-lysyl-[protein] + ATP = N(6)-biotinyl-L-lysyl-[protein] + AMP + diphosphate + H(+)</text>
        <dbReference type="Rhea" id="RHEA:11756"/>
        <dbReference type="Rhea" id="RHEA-COMP:9752"/>
        <dbReference type="Rhea" id="RHEA-COMP:10505"/>
        <dbReference type="ChEBI" id="CHEBI:15378"/>
        <dbReference type="ChEBI" id="CHEBI:29969"/>
        <dbReference type="ChEBI" id="CHEBI:30616"/>
        <dbReference type="ChEBI" id="CHEBI:33019"/>
        <dbReference type="ChEBI" id="CHEBI:57586"/>
        <dbReference type="ChEBI" id="CHEBI:83144"/>
        <dbReference type="ChEBI" id="CHEBI:456215"/>
        <dbReference type="EC" id="6.3.4.15"/>
    </reaction>
</comment>
<dbReference type="NCBIfam" id="TIGR03777">
    <property type="entry name" value="RPE4"/>
    <property type="match status" value="1"/>
</dbReference>
<proteinExistence type="predicted"/>
<evidence type="ECO:0000259" key="5">
    <source>
        <dbReference type="PROSITE" id="PS51733"/>
    </source>
</evidence>
<dbReference type="HOGENOM" id="CLU_051096_3_0_5"/>
<sequence length="295" mass="33409">MTENQSTQQYPLAMTITKKMNIGKFKLIVFDKLDSTSSEAMRIAKNSKVDSNYAVLAKSQTSGRGRNGKNWQSRSGNLHVSLLIKPDKELELLPQLSFVTALAVYDCMSSRGLTTGSSKPTTNDAVSCFLDPVVKLQDGIIQLKWPNDVLVNGRKIAGILLESVKIENNYYLIIGIGINITYHPDNIDQPTTSLISENLPPIELQALLEKLIENFEKYYQIWHNNGFSFIRKKWLEHAYKLHENISVKHQNDIITGLFKDIDNTGRIILQLPSKKILSFSTAELFFSKKITKFKL</sequence>
<dbReference type="STRING" id="1105110.MC5_04405"/>
<protein>
    <recommendedName>
        <fullName evidence="3">biotin--[biotin carboxyl-carrier protein] ligase</fullName>
        <ecNumber evidence="3">6.3.4.15</ecNumber>
    </recommendedName>
</protein>
<keyword evidence="7" id="KW-1185">Reference proteome</keyword>
<organism evidence="6 7">
    <name type="scientific">Rickettsia australis (strain Cutlack)</name>
    <dbReference type="NCBI Taxonomy" id="1105110"/>
    <lineage>
        <taxon>Bacteria</taxon>
        <taxon>Pseudomonadati</taxon>
        <taxon>Pseudomonadota</taxon>
        <taxon>Alphaproteobacteria</taxon>
        <taxon>Rickettsiales</taxon>
        <taxon>Rickettsiaceae</taxon>
        <taxon>Rickettsieae</taxon>
        <taxon>Rickettsia</taxon>
        <taxon>spotted fever group</taxon>
    </lineage>
</organism>
<evidence type="ECO:0000313" key="7">
    <source>
        <dbReference type="Proteomes" id="UP000007589"/>
    </source>
</evidence>
<name>H8K7E6_RICAC</name>
<evidence type="ECO:0000256" key="2">
    <source>
        <dbReference type="ARBA" id="ARBA00023267"/>
    </source>
</evidence>
<dbReference type="GO" id="GO:0004077">
    <property type="term" value="F:biotin--[biotin carboxyl-carrier protein] ligase activity"/>
    <property type="evidence" value="ECO:0007669"/>
    <property type="project" value="UniProtKB-EC"/>
</dbReference>
<evidence type="ECO:0000256" key="3">
    <source>
        <dbReference type="ARBA" id="ARBA00024227"/>
    </source>
</evidence>
<dbReference type="CDD" id="cd16442">
    <property type="entry name" value="BPL"/>
    <property type="match status" value="1"/>
</dbReference>
<feature type="domain" description="BPL/LPL catalytic" evidence="5">
    <location>
        <begin position="22"/>
        <end position="223"/>
    </location>
</feature>
<dbReference type="Pfam" id="PF03099">
    <property type="entry name" value="BPL_LplA_LipB"/>
    <property type="match status" value="1"/>
</dbReference>
<evidence type="ECO:0000256" key="1">
    <source>
        <dbReference type="ARBA" id="ARBA00022598"/>
    </source>
</evidence>
<dbReference type="NCBIfam" id="TIGR00121">
    <property type="entry name" value="birA_ligase"/>
    <property type="match status" value="1"/>
</dbReference>
<keyword evidence="1 6" id="KW-0436">Ligase</keyword>